<reference evidence="8 9" key="1">
    <citation type="submission" date="2018-10" db="EMBL/GenBank/DDBJ databases">
        <authorList>
            <person name="Li J."/>
        </authorList>
    </citation>
    <scope>NUCLEOTIDE SEQUENCE [LARGE SCALE GENOMIC DNA]</scope>
    <source>
        <strain evidence="8 9">ZD1-4</strain>
    </source>
</reference>
<feature type="transmembrane region" description="Helical" evidence="6">
    <location>
        <begin position="39"/>
        <end position="62"/>
    </location>
</feature>
<feature type="domain" description="DUF3817" evidence="7">
    <location>
        <begin position="6"/>
        <end position="95"/>
    </location>
</feature>
<dbReference type="RefSeq" id="WP_121659534.1">
    <property type="nucleotide sequence ID" value="NZ_BMEK01000002.1"/>
</dbReference>
<keyword evidence="9" id="KW-1185">Reference proteome</keyword>
<evidence type="ECO:0000256" key="5">
    <source>
        <dbReference type="ARBA" id="ARBA00023136"/>
    </source>
</evidence>
<dbReference type="OrthoDB" id="3396203at2"/>
<dbReference type="GO" id="GO:0005886">
    <property type="term" value="C:plasma membrane"/>
    <property type="evidence" value="ECO:0007669"/>
    <property type="project" value="UniProtKB-SubCell"/>
</dbReference>
<accession>A0A3L7J201</accession>
<comment type="caution">
    <text evidence="8">The sequence shown here is derived from an EMBL/GenBank/DDBJ whole genome shotgun (WGS) entry which is preliminary data.</text>
</comment>
<sequence>MSPRVFYRTLAFAEAVTWTLLIVGLLMKYVWTPGELGDLAVRIGGSIHGFVFLAYAGTALIVGLNQRWNLPLIVGAVATAVVPYATIPFDLWADRTGRLDGEWRRTATDDPRDRSGIDRLLRWFLTHPVLLAVLFVIALVVVYTMLLIVGPPGGDR</sequence>
<organism evidence="8 9">
    <name type="scientific">Mycetocola zhadangensis</name>
    <dbReference type="NCBI Taxonomy" id="1164595"/>
    <lineage>
        <taxon>Bacteria</taxon>
        <taxon>Bacillati</taxon>
        <taxon>Actinomycetota</taxon>
        <taxon>Actinomycetes</taxon>
        <taxon>Micrococcales</taxon>
        <taxon>Microbacteriaceae</taxon>
        <taxon>Mycetocola</taxon>
    </lineage>
</organism>
<evidence type="ECO:0000259" key="7">
    <source>
        <dbReference type="Pfam" id="PF12823"/>
    </source>
</evidence>
<dbReference type="PANTHER" id="PTHR40077:SF1">
    <property type="entry name" value="MEMBRANE PROTEIN"/>
    <property type="match status" value="1"/>
</dbReference>
<protein>
    <submittedName>
        <fullName evidence="8">DUF3817 domain-containing protein</fullName>
    </submittedName>
</protein>
<evidence type="ECO:0000313" key="9">
    <source>
        <dbReference type="Proteomes" id="UP000282460"/>
    </source>
</evidence>
<feature type="transmembrane region" description="Helical" evidence="6">
    <location>
        <begin position="68"/>
        <end position="89"/>
    </location>
</feature>
<keyword evidence="4 6" id="KW-1133">Transmembrane helix</keyword>
<keyword evidence="5 6" id="KW-0472">Membrane</keyword>
<dbReference type="PANTHER" id="PTHR40077">
    <property type="entry name" value="MEMBRANE PROTEIN-RELATED"/>
    <property type="match status" value="1"/>
</dbReference>
<dbReference type="AlphaFoldDB" id="A0A3L7J201"/>
<evidence type="ECO:0000313" key="8">
    <source>
        <dbReference type="EMBL" id="RLQ84494.1"/>
    </source>
</evidence>
<evidence type="ECO:0000256" key="2">
    <source>
        <dbReference type="ARBA" id="ARBA00022475"/>
    </source>
</evidence>
<feature type="transmembrane region" description="Helical" evidence="6">
    <location>
        <begin position="6"/>
        <end position="27"/>
    </location>
</feature>
<evidence type="ECO:0000256" key="4">
    <source>
        <dbReference type="ARBA" id="ARBA00022989"/>
    </source>
</evidence>
<evidence type="ECO:0000256" key="1">
    <source>
        <dbReference type="ARBA" id="ARBA00004651"/>
    </source>
</evidence>
<dbReference type="Proteomes" id="UP000282460">
    <property type="component" value="Unassembled WGS sequence"/>
</dbReference>
<keyword evidence="2" id="KW-1003">Cell membrane</keyword>
<dbReference type="EMBL" id="RCWJ01000002">
    <property type="protein sequence ID" value="RLQ84494.1"/>
    <property type="molecule type" value="Genomic_DNA"/>
</dbReference>
<gene>
    <name evidence="8" type="ORF">D9V28_09940</name>
</gene>
<dbReference type="InterPro" id="IPR023845">
    <property type="entry name" value="DUF3817_TM"/>
</dbReference>
<evidence type="ECO:0000256" key="6">
    <source>
        <dbReference type="SAM" id="Phobius"/>
    </source>
</evidence>
<dbReference type="Pfam" id="PF12823">
    <property type="entry name" value="DUF3817"/>
    <property type="match status" value="1"/>
</dbReference>
<dbReference type="NCBIfam" id="TIGR03954">
    <property type="entry name" value="integ_memb_HG"/>
    <property type="match status" value="1"/>
</dbReference>
<name>A0A3L7J201_9MICO</name>
<evidence type="ECO:0000256" key="3">
    <source>
        <dbReference type="ARBA" id="ARBA00022692"/>
    </source>
</evidence>
<proteinExistence type="predicted"/>
<feature type="transmembrane region" description="Helical" evidence="6">
    <location>
        <begin position="129"/>
        <end position="150"/>
    </location>
</feature>
<comment type="subcellular location">
    <subcellularLocation>
        <location evidence="1">Cell membrane</location>
        <topology evidence="1">Multi-pass membrane protein</topology>
    </subcellularLocation>
</comment>
<keyword evidence="3 6" id="KW-0812">Transmembrane</keyword>